<evidence type="ECO:0000313" key="2">
    <source>
        <dbReference type="Proteomes" id="UP000625711"/>
    </source>
</evidence>
<dbReference type="AlphaFoldDB" id="A0A834MC72"/>
<dbReference type="OrthoDB" id="6700442at2759"/>
<gene>
    <name evidence="1" type="ORF">GWI33_014602</name>
</gene>
<keyword evidence="2" id="KW-1185">Reference proteome</keyword>
<proteinExistence type="predicted"/>
<organism evidence="1 2">
    <name type="scientific">Rhynchophorus ferrugineus</name>
    <name type="common">Red palm weevil</name>
    <name type="synonym">Curculio ferrugineus</name>
    <dbReference type="NCBI Taxonomy" id="354439"/>
    <lineage>
        <taxon>Eukaryota</taxon>
        <taxon>Metazoa</taxon>
        <taxon>Ecdysozoa</taxon>
        <taxon>Arthropoda</taxon>
        <taxon>Hexapoda</taxon>
        <taxon>Insecta</taxon>
        <taxon>Pterygota</taxon>
        <taxon>Neoptera</taxon>
        <taxon>Endopterygota</taxon>
        <taxon>Coleoptera</taxon>
        <taxon>Polyphaga</taxon>
        <taxon>Cucujiformia</taxon>
        <taxon>Curculionidae</taxon>
        <taxon>Dryophthorinae</taxon>
        <taxon>Rhynchophorus</taxon>
    </lineage>
</organism>
<sequence>MGPNHGIPSKFDYMKAYSFNLIQSERTNTELEHEANVGKIDAAFYRIFAWQIMGKQKERQLSQEEPRDTIKTKKQEIYHESSVYPNERLQEARDVKKSNSSQVIVNSRTDLNGVYPKRYVTTCYIKPKVLPIWYTESVLIFIGSTKRKYDEKVYFKNKTLPYYWSENMTTEWQHLVKVSCRWRCLMYV</sequence>
<dbReference type="EMBL" id="JAACXV010013732">
    <property type="protein sequence ID" value="KAF7272639.1"/>
    <property type="molecule type" value="Genomic_DNA"/>
</dbReference>
<comment type="caution">
    <text evidence="1">The sequence shown here is derived from an EMBL/GenBank/DDBJ whole genome shotgun (WGS) entry which is preliminary data.</text>
</comment>
<reference evidence="1" key="1">
    <citation type="submission" date="2020-08" db="EMBL/GenBank/DDBJ databases">
        <title>Genome sequencing and assembly of the red palm weevil Rhynchophorus ferrugineus.</title>
        <authorList>
            <person name="Dias G.B."/>
            <person name="Bergman C.M."/>
            <person name="Manee M."/>
        </authorList>
    </citation>
    <scope>NUCLEOTIDE SEQUENCE</scope>
    <source>
        <strain evidence="1">AA-2017</strain>
        <tissue evidence="1">Whole larva</tissue>
    </source>
</reference>
<name>A0A834MC72_RHYFE</name>
<accession>A0A834MC72</accession>
<evidence type="ECO:0000313" key="1">
    <source>
        <dbReference type="EMBL" id="KAF7272639.1"/>
    </source>
</evidence>
<protein>
    <submittedName>
        <fullName evidence="1">Uncharacterized protein</fullName>
    </submittedName>
</protein>
<dbReference type="Proteomes" id="UP000625711">
    <property type="component" value="Unassembled WGS sequence"/>
</dbReference>